<dbReference type="CDD" id="cd03789">
    <property type="entry name" value="GT9_LPS_heptosyltransferase"/>
    <property type="match status" value="1"/>
</dbReference>
<keyword evidence="2" id="KW-0808">Transferase</keyword>
<keyword evidence="5" id="KW-1185">Reference proteome</keyword>
<feature type="compositionally biased region" description="Basic and acidic residues" evidence="3">
    <location>
        <begin position="263"/>
        <end position="272"/>
    </location>
</feature>
<dbReference type="EMBL" id="CP091196">
    <property type="protein sequence ID" value="UQS26551.1"/>
    <property type="molecule type" value="Genomic_DNA"/>
</dbReference>
<sequence length="371" mass="39499">MGHVVALRALKLGDFLVTVPALKAIRRAWPHHEIMFATSGWLGPLVELTGCVDTVLPTHGMAPLDRRAHHPDVAINLHGTGPHSNTVLDALHPGRRIGHSGHGWPGPVWIDDLHERVRWCRLLTEHGIPADPGDLHLPPPTRASQAPGAIVVHPGAAFGSKRWPVDRFATVARALRAAGHRVVITGTVSERDLAATLAAPVDRLAGRTDLLGLAALVAEARLVISGDTGIAHLAYAFGTPSVTLFGPVPARHWGPPPGPHRTLSADELRRGDPFAPDPDPALLQVQPADVLAAAAELVCAPAEVVAESGRREATVPDDKHDELAESKQALAEAKEAARAANLTRPHEQAEQEGAPTEHPPHQEDDDHFSPS</sequence>
<dbReference type="RefSeq" id="WP_205413427.1">
    <property type="nucleotide sequence ID" value="NZ_CP091196.1"/>
</dbReference>
<proteinExistence type="predicted"/>
<evidence type="ECO:0000256" key="3">
    <source>
        <dbReference type="SAM" id="MobiDB-lite"/>
    </source>
</evidence>
<reference evidence="4" key="1">
    <citation type="submission" date="2022-01" db="EMBL/GenBank/DDBJ databases">
        <title>PSI-footprinting approach for the identification of protein synthesis inhibitor producers.</title>
        <authorList>
            <person name="Handel F."/>
            <person name="Kulik A."/>
            <person name="Wex K.W."/>
            <person name="Berscheid A."/>
            <person name="Saur J.S."/>
            <person name="Winkler A."/>
            <person name="Wibberg D."/>
            <person name="Kalinowski J."/>
            <person name="Broetz-Oesterhelt H."/>
            <person name="Mast Y."/>
        </authorList>
    </citation>
    <scope>NUCLEOTIDE SEQUENCE</scope>
    <source>
        <strain evidence="4">KNN 49.3e</strain>
    </source>
</reference>
<evidence type="ECO:0000313" key="4">
    <source>
        <dbReference type="EMBL" id="UQS26551.1"/>
    </source>
</evidence>
<accession>A0ABY4P2U3</accession>
<organism evidence="4 5">
    <name type="scientific">Amycolatopsis thermalba</name>
    <dbReference type="NCBI Taxonomy" id="944492"/>
    <lineage>
        <taxon>Bacteria</taxon>
        <taxon>Bacillati</taxon>
        <taxon>Actinomycetota</taxon>
        <taxon>Actinomycetes</taxon>
        <taxon>Pseudonocardiales</taxon>
        <taxon>Pseudonocardiaceae</taxon>
        <taxon>Amycolatopsis</taxon>
    </lineage>
</organism>
<dbReference type="Proteomes" id="UP000830158">
    <property type="component" value="Chromosome"/>
</dbReference>
<name>A0ABY4P2U3_9PSEU</name>
<evidence type="ECO:0000256" key="2">
    <source>
        <dbReference type="ARBA" id="ARBA00022679"/>
    </source>
</evidence>
<dbReference type="Pfam" id="PF01075">
    <property type="entry name" value="Glyco_transf_9"/>
    <property type="match status" value="1"/>
</dbReference>
<feature type="compositionally biased region" description="Basic and acidic residues" evidence="3">
    <location>
        <begin position="308"/>
        <end position="325"/>
    </location>
</feature>
<dbReference type="PANTHER" id="PTHR30160:SF1">
    <property type="entry name" value="LIPOPOLYSACCHARIDE 1,2-N-ACETYLGLUCOSAMINETRANSFERASE-RELATED"/>
    <property type="match status" value="1"/>
</dbReference>
<dbReference type="SUPFAM" id="SSF53756">
    <property type="entry name" value="UDP-Glycosyltransferase/glycogen phosphorylase"/>
    <property type="match status" value="1"/>
</dbReference>
<keyword evidence="1" id="KW-0328">Glycosyltransferase</keyword>
<protein>
    <submittedName>
        <fullName evidence="4">Glycosyltransferase family 9 protein</fullName>
    </submittedName>
</protein>
<dbReference type="Gene3D" id="3.40.50.2000">
    <property type="entry name" value="Glycogen Phosphorylase B"/>
    <property type="match status" value="2"/>
</dbReference>
<dbReference type="InterPro" id="IPR051199">
    <property type="entry name" value="LPS_LOS_Heptosyltrfase"/>
</dbReference>
<evidence type="ECO:0000256" key="1">
    <source>
        <dbReference type="ARBA" id="ARBA00022676"/>
    </source>
</evidence>
<feature type="region of interest" description="Disordered" evidence="3">
    <location>
        <begin position="306"/>
        <end position="371"/>
    </location>
</feature>
<feature type="region of interest" description="Disordered" evidence="3">
    <location>
        <begin position="253"/>
        <end position="281"/>
    </location>
</feature>
<feature type="compositionally biased region" description="Basic and acidic residues" evidence="3">
    <location>
        <begin position="358"/>
        <end position="371"/>
    </location>
</feature>
<gene>
    <name evidence="4" type="ORF">L1857_28970</name>
</gene>
<dbReference type="PANTHER" id="PTHR30160">
    <property type="entry name" value="TETRAACYLDISACCHARIDE 4'-KINASE-RELATED"/>
    <property type="match status" value="1"/>
</dbReference>
<dbReference type="InterPro" id="IPR002201">
    <property type="entry name" value="Glyco_trans_9"/>
</dbReference>
<evidence type="ECO:0000313" key="5">
    <source>
        <dbReference type="Proteomes" id="UP000830158"/>
    </source>
</evidence>